<dbReference type="GO" id="GO:0008270">
    <property type="term" value="F:zinc ion binding"/>
    <property type="evidence" value="ECO:0007669"/>
    <property type="project" value="UniProtKB-KW"/>
</dbReference>
<dbReference type="GeneID" id="19309813"/>
<evidence type="ECO:0000259" key="3">
    <source>
        <dbReference type="PROSITE" id="PS50157"/>
    </source>
</evidence>
<dbReference type="OrthoDB" id="2647604at2759"/>
<keyword evidence="1" id="KW-0862">Zinc</keyword>
<feature type="compositionally biased region" description="Acidic residues" evidence="2">
    <location>
        <begin position="89"/>
        <end position="100"/>
    </location>
</feature>
<protein>
    <recommendedName>
        <fullName evidence="3">C2H2-type domain-containing protein</fullName>
    </recommendedName>
</protein>
<dbReference type="PROSITE" id="PS50157">
    <property type="entry name" value="ZINC_FINGER_C2H2_2"/>
    <property type="match status" value="1"/>
</dbReference>
<dbReference type="Proteomes" id="UP000030669">
    <property type="component" value="Unassembled WGS sequence"/>
</dbReference>
<evidence type="ECO:0000313" key="4">
    <source>
        <dbReference type="EMBL" id="EPQ51479.1"/>
    </source>
</evidence>
<accession>S7RG41</accession>
<proteinExistence type="predicted"/>
<gene>
    <name evidence="4" type="ORF">GLOTRDRAFT_96237</name>
</gene>
<dbReference type="EMBL" id="KB469310">
    <property type="protein sequence ID" value="EPQ51479.1"/>
    <property type="molecule type" value="Genomic_DNA"/>
</dbReference>
<feature type="compositionally biased region" description="Basic and acidic residues" evidence="2">
    <location>
        <begin position="68"/>
        <end position="83"/>
    </location>
</feature>
<feature type="domain" description="C2H2-type" evidence="3">
    <location>
        <begin position="263"/>
        <end position="291"/>
    </location>
</feature>
<evidence type="ECO:0000256" key="2">
    <source>
        <dbReference type="SAM" id="MobiDB-lite"/>
    </source>
</evidence>
<dbReference type="PROSITE" id="PS00028">
    <property type="entry name" value="ZINC_FINGER_C2H2_1"/>
    <property type="match status" value="1"/>
</dbReference>
<reference evidence="4 5" key="1">
    <citation type="journal article" date="2012" name="Science">
        <title>The Paleozoic origin of enzymatic lignin decomposition reconstructed from 31 fungal genomes.</title>
        <authorList>
            <person name="Floudas D."/>
            <person name="Binder M."/>
            <person name="Riley R."/>
            <person name="Barry K."/>
            <person name="Blanchette R.A."/>
            <person name="Henrissat B."/>
            <person name="Martinez A.T."/>
            <person name="Otillar R."/>
            <person name="Spatafora J.W."/>
            <person name="Yadav J.S."/>
            <person name="Aerts A."/>
            <person name="Benoit I."/>
            <person name="Boyd A."/>
            <person name="Carlson A."/>
            <person name="Copeland A."/>
            <person name="Coutinho P.M."/>
            <person name="de Vries R.P."/>
            <person name="Ferreira P."/>
            <person name="Findley K."/>
            <person name="Foster B."/>
            <person name="Gaskell J."/>
            <person name="Glotzer D."/>
            <person name="Gorecki P."/>
            <person name="Heitman J."/>
            <person name="Hesse C."/>
            <person name="Hori C."/>
            <person name="Igarashi K."/>
            <person name="Jurgens J.A."/>
            <person name="Kallen N."/>
            <person name="Kersten P."/>
            <person name="Kohler A."/>
            <person name="Kuees U."/>
            <person name="Kumar T.K.A."/>
            <person name="Kuo A."/>
            <person name="LaButti K."/>
            <person name="Larrondo L.F."/>
            <person name="Lindquist E."/>
            <person name="Ling A."/>
            <person name="Lombard V."/>
            <person name="Lucas S."/>
            <person name="Lundell T."/>
            <person name="Martin R."/>
            <person name="McLaughlin D.J."/>
            <person name="Morgenstern I."/>
            <person name="Morin E."/>
            <person name="Murat C."/>
            <person name="Nagy L.G."/>
            <person name="Nolan M."/>
            <person name="Ohm R.A."/>
            <person name="Patyshakuliyeva A."/>
            <person name="Rokas A."/>
            <person name="Ruiz-Duenas F.J."/>
            <person name="Sabat G."/>
            <person name="Salamov A."/>
            <person name="Samejima M."/>
            <person name="Schmutz J."/>
            <person name="Slot J.C."/>
            <person name="St John F."/>
            <person name="Stenlid J."/>
            <person name="Sun H."/>
            <person name="Sun S."/>
            <person name="Syed K."/>
            <person name="Tsang A."/>
            <person name="Wiebenga A."/>
            <person name="Young D."/>
            <person name="Pisabarro A."/>
            <person name="Eastwood D.C."/>
            <person name="Martin F."/>
            <person name="Cullen D."/>
            <person name="Grigoriev I.V."/>
            <person name="Hibbett D.S."/>
        </authorList>
    </citation>
    <scope>NUCLEOTIDE SEQUENCE [LARGE SCALE GENOMIC DNA]</scope>
    <source>
        <strain evidence="4 5">ATCC 11539</strain>
    </source>
</reference>
<dbReference type="Gene3D" id="3.30.160.60">
    <property type="entry name" value="Classic Zinc Finger"/>
    <property type="match status" value="1"/>
</dbReference>
<sequence length="331" mass="36200">MSATAGHPDPNVRPTRVISIAGLNVLVFACNRDAYVQDVSEFEVAPHRDSEVPEILTEARLPSGVFERNVHESLEERDNEESKVGVPESETDVGESEVVGDGEKHKDVSESDADVGESGIDGLDCEEGYQADVDARTPSESGPPPSDSAQTTSDPPTESSGWKLVKAKNNHNVPVLGVRPSSFPAKVEFPYATCAWHNCKRIIYVARPANLTAHLHATHGMSFAPVLGHQQHEHARCRWPACRQTAKLGNLLRHVWAHAHGPLPCAVCGGPFSRGDSLDRHMKQMHPEEFAALQTAKKRTRGTHSLEWEWVVPVVREDPESSEAPSEADSE</sequence>
<keyword evidence="5" id="KW-1185">Reference proteome</keyword>
<keyword evidence="1" id="KW-0863">Zinc-finger</keyword>
<feature type="region of interest" description="Disordered" evidence="2">
    <location>
        <begin position="67"/>
        <end position="162"/>
    </location>
</feature>
<dbReference type="InterPro" id="IPR013087">
    <property type="entry name" value="Znf_C2H2_type"/>
</dbReference>
<evidence type="ECO:0000256" key="1">
    <source>
        <dbReference type="PROSITE-ProRule" id="PRU00042"/>
    </source>
</evidence>
<name>S7RG41_GLOTA</name>
<dbReference type="KEGG" id="gtr:GLOTRDRAFT_96237"/>
<keyword evidence="1" id="KW-0479">Metal-binding</keyword>
<dbReference type="RefSeq" id="XP_007869949.1">
    <property type="nucleotide sequence ID" value="XM_007871758.1"/>
</dbReference>
<feature type="compositionally biased region" description="Polar residues" evidence="2">
    <location>
        <begin position="147"/>
        <end position="160"/>
    </location>
</feature>
<evidence type="ECO:0000313" key="5">
    <source>
        <dbReference type="Proteomes" id="UP000030669"/>
    </source>
</evidence>
<dbReference type="AlphaFoldDB" id="S7RG41"/>
<organism evidence="4 5">
    <name type="scientific">Gloeophyllum trabeum (strain ATCC 11539 / FP-39264 / Madison 617)</name>
    <name type="common">Brown rot fungus</name>
    <dbReference type="NCBI Taxonomy" id="670483"/>
    <lineage>
        <taxon>Eukaryota</taxon>
        <taxon>Fungi</taxon>
        <taxon>Dikarya</taxon>
        <taxon>Basidiomycota</taxon>
        <taxon>Agaricomycotina</taxon>
        <taxon>Agaricomycetes</taxon>
        <taxon>Gloeophyllales</taxon>
        <taxon>Gloeophyllaceae</taxon>
        <taxon>Gloeophyllum</taxon>
    </lineage>
</organism>
<dbReference type="HOGENOM" id="CLU_839520_0_0_1"/>